<evidence type="ECO:0000313" key="2">
    <source>
        <dbReference type="EMBL" id="CAD6202415.1"/>
    </source>
</evidence>
<feature type="region of interest" description="Disordered" evidence="1">
    <location>
        <begin position="41"/>
        <end position="87"/>
    </location>
</feature>
<keyword evidence="3" id="KW-1185">Reference proteome</keyword>
<dbReference type="AlphaFoldDB" id="A0A811MCA3"/>
<dbReference type="Proteomes" id="UP000604825">
    <property type="component" value="Unassembled WGS sequence"/>
</dbReference>
<evidence type="ECO:0000313" key="3">
    <source>
        <dbReference type="Proteomes" id="UP000604825"/>
    </source>
</evidence>
<organism evidence="2 3">
    <name type="scientific">Miscanthus lutarioriparius</name>
    <dbReference type="NCBI Taxonomy" id="422564"/>
    <lineage>
        <taxon>Eukaryota</taxon>
        <taxon>Viridiplantae</taxon>
        <taxon>Streptophyta</taxon>
        <taxon>Embryophyta</taxon>
        <taxon>Tracheophyta</taxon>
        <taxon>Spermatophyta</taxon>
        <taxon>Magnoliopsida</taxon>
        <taxon>Liliopsida</taxon>
        <taxon>Poales</taxon>
        <taxon>Poaceae</taxon>
        <taxon>PACMAD clade</taxon>
        <taxon>Panicoideae</taxon>
        <taxon>Andropogonodae</taxon>
        <taxon>Andropogoneae</taxon>
        <taxon>Saccharinae</taxon>
        <taxon>Miscanthus</taxon>
    </lineage>
</organism>
<gene>
    <name evidence="2" type="ORF">NCGR_LOCUS704</name>
</gene>
<protein>
    <submittedName>
        <fullName evidence="2">Uncharacterized protein</fullName>
    </submittedName>
</protein>
<dbReference type="EMBL" id="CAJGYO010000001">
    <property type="protein sequence ID" value="CAD6202415.1"/>
    <property type="molecule type" value="Genomic_DNA"/>
</dbReference>
<comment type="caution">
    <text evidence="2">The sequence shown here is derived from an EMBL/GenBank/DDBJ whole genome shotgun (WGS) entry which is preliminary data.</text>
</comment>
<feature type="region of interest" description="Disordered" evidence="1">
    <location>
        <begin position="1"/>
        <end position="24"/>
    </location>
</feature>
<name>A0A811MCA3_9POAL</name>
<reference evidence="2" key="1">
    <citation type="submission" date="2020-10" db="EMBL/GenBank/DDBJ databases">
        <authorList>
            <person name="Han B."/>
            <person name="Lu T."/>
            <person name="Zhao Q."/>
            <person name="Huang X."/>
            <person name="Zhao Y."/>
        </authorList>
    </citation>
    <scope>NUCLEOTIDE SEQUENCE</scope>
</reference>
<proteinExistence type="predicted"/>
<sequence length="148" mass="15686">MPLARGSNLTLDVAQPHGDAPSPGSCAHATGCCPLLPQRSRGGPGWEKAARQGTRCRQRGREHGVGGAAWQRDGSGGGAPRPDECGGRGDWAEWLVRAVVREEIGAGCAAVRGRGGGGVRHKFRCGFTTVWRTGRVLSFRSRDELKTN</sequence>
<evidence type="ECO:0000256" key="1">
    <source>
        <dbReference type="SAM" id="MobiDB-lite"/>
    </source>
</evidence>
<accession>A0A811MCA3</accession>